<dbReference type="Proteomes" id="UP000813461">
    <property type="component" value="Unassembled WGS sequence"/>
</dbReference>
<sequence length="593" mass="64960">MTEARLDGTDYSDEQVARLDDADLPIHKAAYKGDIAQLSNLLPANVNSRSILDASTPLQLAIRGDHREAVQILLSAGADPELEDQLEACYCVSLNAINAAAWLGNQHALEALIDGGVQIPASALSWAASQNRVQCTRAIIEKLGSSDFSDMTRLEGVRSALEQAGHYWHLETIDFLLTQVEGFPKRDNKDDQRALCDALLFAASNSENDRCLWDDRAQVIIMQRLLAAGADVNPEQVGVERTSVWNLFESTAILSDVLRFLLKNGLRADGRFENARSPLFTIVADQREDPVFLEEVLSAGAKATVTDGGRATPLHYAVDLSFAELLHKYGADICAKDKNGKAPLHTACEHWRRDIVEFLLANGANVNVNETDAEKGWTPLLFALCSDSENWTSDPTNRTAFVEMLVSHGASVLTTAFDNRTALHGTARLADPQLAQYLIQHGVDVKAATSSGETPLHCLGDFGVYCDVSIAERCRIAHMLLDHGADIKARDENGATPLHAAWSCAHHAWGFSPELINTLLDRGADRFAKNGEGKTAVDLIDMERWMWNDEGRVVQNPEWKNVHVHSGRGREGMGIRGRGGMGTRGRGRGRGTW</sequence>
<dbReference type="PROSITE" id="PS50297">
    <property type="entry name" value="ANK_REP_REGION"/>
    <property type="match status" value="3"/>
</dbReference>
<dbReference type="SMART" id="SM00248">
    <property type="entry name" value="ANK"/>
    <property type="match status" value="10"/>
</dbReference>
<reference evidence="5" key="1">
    <citation type="journal article" date="2021" name="Nat. Commun.">
        <title>Genetic determinants of endophytism in the Arabidopsis root mycobiome.</title>
        <authorList>
            <person name="Mesny F."/>
            <person name="Miyauchi S."/>
            <person name="Thiergart T."/>
            <person name="Pickel B."/>
            <person name="Atanasova L."/>
            <person name="Karlsson M."/>
            <person name="Huettel B."/>
            <person name="Barry K.W."/>
            <person name="Haridas S."/>
            <person name="Chen C."/>
            <person name="Bauer D."/>
            <person name="Andreopoulos W."/>
            <person name="Pangilinan J."/>
            <person name="LaButti K."/>
            <person name="Riley R."/>
            <person name="Lipzen A."/>
            <person name="Clum A."/>
            <person name="Drula E."/>
            <person name="Henrissat B."/>
            <person name="Kohler A."/>
            <person name="Grigoriev I.V."/>
            <person name="Martin F.M."/>
            <person name="Hacquard S."/>
        </authorList>
    </citation>
    <scope>NUCLEOTIDE SEQUENCE</scope>
    <source>
        <strain evidence="5">MPI-SDFR-AT-0120</strain>
    </source>
</reference>
<feature type="repeat" description="ANK" evidence="3">
    <location>
        <begin position="493"/>
        <end position="531"/>
    </location>
</feature>
<dbReference type="OrthoDB" id="3769352at2759"/>
<dbReference type="InterPro" id="IPR051165">
    <property type="entry name" value="Multifunctional_ANK_Repeat"/>
</dbReference>
<dbReference type="AlphaFoldDB" id="A0A8K0VYM0"/>
<dbReference type="Pfam" id="PF00023">
    <property type="entry name" value="Ank"/>
    <property type="match status" value="1"/>
</dbReference>
<evidence type="ECO:0000313" key="5">
    <source>
        <dbReference type="EMBL" id="KAH7087688.1"/>
    </source>
</evidence>
<accession>A0A8K0VYM0</accession>
<protein>
    <submittedName>
        <fullName evidence="5">Ankyrin repeat-containing domain protein</fullName>
    </submittedName>
</protein>
<dbReference type="PROSITE" id="PS50088">
    <property type="entry name" value="ANK_REPEAT"/>
    <property type="match status" value="5"/>
</dbReference>
<dbReference type="Pfam" id="PF13637">
    <property type="entry name" value="Ank_4"/>
    <property type="match status" value="1"/>
</dbReference>
<keyword evidence="1" id="KW-0677">Repeat</keyword>
<name>A0A8K0VYM0_9PLEO</name>
<evidence type="ECO:0000256" key="4">
    <source>
        <dbReference type="SAM" id="MobiDB-lite"/>
    </source>
</evidence>
<dbReference type="Gene3D" id="1.25.40.20">
    <property type="entry name" value="Ankyrin repeat-containing domain"/>
    <property type="match status" value="4"/>
</dbReference>
<feature type="repeat" description="ANK" evidence="3">
    <location>
        <begin position="418"/>
        <end position="450"/>
    </location>
</feature>
<dbReference type="PANTHER" id="PTHR24123">
    <property type="entry name" value="ANKYRIN REPEAT-CONTAINING"/>
    <property type="match status" value="1"/>
</dbReference>
<dbReference type="InterPro" id="IPR002110">
    <property type="entry name" value="Ankyrin_rpt"/>
</dbReference>
<keyword evidence="6" id="KW-1185">Reference proteome</keyword>
<dbReference type="Pfam" id="PF12796">
    <property type="entry name" value="Ank_2"/>
    <property type="match status" value="1"/>
</dbReference>
<dbReference type="SUPFAM" id="SSF48403">
    <property type="entry name" value="Ankyrin repeat"/>
    <property type="match status" value="2"/>
</dbReference>
<evidence type="ECO:0000256" key="3">
    <source>
        <dbReference type="PROSITE-ProRule" id="PRU00023"/>
    </source>
</evidence>
<evidence type="ECO:0000256" key="1">
    <source>
        <dbReference type="ARBA" id="ARBA00022737"/>
    </source>
</evidence>
<gene>
    <name evidence="5" type="ORF">FB567DRAFT_351809</name>
</gene>
<dbReference type="InterPro" id="IPR036770">
    <property type="entry name" value="Ankyrin_rpt-contain_sf"/>
</dbReference>
<keyword evidence="2 3" id="KW-0040">ANK repeat</keyword>
<evidence type="ECO:0000313" key="6">
    <source>
        <dbReference type="Proteomes" id="UP000813461"/>
    </source>
</evidence>
<organism evidence="5 6">
    <name type="scientific">Paraphoma chrysanthemicola</name>
    <dbReference type="NCBI Taxonomy" id="798071"/>
    <lineage>
        <taxon>Eukaryota</taxon>
        <taxon>Fungi</taxon>
        <taxon>Dikarya</taxon>
        <taxon>Ascomycota</taxon>
        <taxon>Pezizomycotina</taxon>
        <taxon>Dothideomycetes</taxon>
        <taxon>Pleosporomycetidae</taxon>
        <taxon>Pleosporales</taxon>
        <taxon>Pleosporineae</taxon>
        <taxon>Phaeosphaeriaceae</taxon>
        <taxon>Paraphoma</taxon>
    </lineage>
</organism>
<feature type="compositionally biased region" description="Gly residues" evidence="4">
    <location>
        <begin position="574"/>
        <end position="584"/>
    </location>
</feature>
<feature type="region of interest" description="Disordered" evidence="4">
    <location>
        <begin position="564"/>
        <end position="593"/>
    </location>
</feature>
<feature type="repeat" description="ANK" evidence="3">
    <location>
        <begin position="451"/>
        <end position="492"/>
    </location>
</feature>
<dbReference type="PANTHER" id="PTHR24123:SF33">
    <property type="entry name" value="PROTEIN HOS4"/>
    <property type="match status" value="1"/>
</dbReference>
<feature type="repeat" description="ANK" evidence="3">
    <location>
        <begin position="53"/>
        <end position="85"/>
    </location>
</feature>
<evidence type="ECO:0000256" key="2">
    <source>
        <dbReference type="ARBA" id="ARBA00023043"/>
    </source>
</evidence>
<comment type="caution">
    <text evidence="5">The sequence shown here is derived from an EMBL/GenBank/DDBJ whole genome shotgun (WGS) entry which is preliminary data.</text>
</comment>
<feature type="repeat" description="ANK" evidence="3">
    <location>
        <begin position="339"/>
        <end position="371"/>
    </location>
</feature>
<dbReference type="EMBL" id="JAGMVJ010000009">
    <property type="protein sequence ID" value="KAH7087688.1"/>
    <property type="molecule type" value="Genomic_DNA"/>
</dbReference>
<proteinExistence type="predicted"/>